<keyword evidence="7 8" id="KW-0924">Ammonia transport</keyword>
<feature type="transmembrane region" description="Helical" evidence="8">
    <location>
        <begin position="50"/>
        <end position="72"/>
    </location>
</feature>
<feature type="transmembrane region" description="Helical" evidence="8">
    <location>
        <begin position="127"/>
        <end position="147"/>
    </location>
</feature>
<dbReference type="STRING" id="1586267.GCA_001418685_00890"/>
<feature type="transmembrane region" description="Helical" evidence="8">
    <location>
        <begin position="320"/>
        <end position="341"/>
    </location>
</feature>
<accession>A0A0X3ANW9</accession>
<feature type="transmembrane region" description="Helical" evidence="8">
    <location>
        <begin position="394"/>
        <end position="420"/>
    </location>
</feature>
<evidence type="ECO:0000256" key="3">
    <source>
        <dbReference type="ARBA" id="ARBA00022448"/>
    </source>
</evidence>
<organism evidence="10 11">
    <name type="scientific">Apibacter mensalis</name>
    <dbReference type="NCBI Taxonomy" id="1586267"/>
    <lineage>
        <taxon>Bacteria</taxon>
        <taxon>Pseudomonadati</taxon>
        <taxon>Bacteroidota</taxon>
        <taxon>Flavobacteriia</taxon>
        <taxon>Flavobacteriales</taxon>
        <taxon>Weeksellaceae</taxon>
        <taxon>Apibacter</taxon>
    </lineage>
</organism>
<dbReference type="GO" id="GO:0008519">
    <property type="term" value="F:ammonium channel activity"/>
    <property type="evidence" value="ECO:0007669"/>
    <property type="project" value="InterPro"/>
</dbReference>
<comment type="subcellular location">
    <subcellularLocation>
        <location evidence="8">Cell membrane</location>
        <topology evidence="8">Multi-pass membrane protein</topology>
    </subcellularLocation>
    <subcellularLocation>
        <location evidence="1">Membrane</location>
        <topology evidence="1">Multi-pass membrane protein</topology>
    </subcellularLocation>
</comment>
<feature type="transmembrane region" description="Helical" evidence="8">
    <location>
        <begin position="269"/>
        <end position="290"/>
    </location>
</feature>
<feature type="transmembrane region" description="Helical" evidence="8">
    <location>
        <begin position="206"/>
        <end position="227"/>
    </location>
</feature>
<evidence type="ECO:0000313" key="11">
    <source>
        <dbReference type="Proteomes" id="UP000182761"/>
    </source>
</evidence>
<feature type="transmembrane region" description="Helical" evidence="8">
    <location>
        <begin position="297"/>
        <end position="314"/>
    </location>
</feature>
<keyword evidence="3 8" id="KW-0813">Transport</keyword>
<dbReference type="NCBIfam" id="TIGR00836">
    <property type="entry name" value="amt"/>
    <property type="match status" value="1"/>
</dbReference>
<feature type="transmembrane region" description="Helical" evidence="8">
    <location>
        <begin position="84"/>
        <end position="107"/>
    </location>
</feature>
<dbReference type="Gene3D" id="1.10.3430.10">
    <property type="entry name" value="Ammonium transporter AmtB like domains"/>
    <property type="match status" value="1"/>
</dbReference>
<evidence type="ECO:0000256" key="1">
    <source>
        <dbReference type="ARBA" id="ARBA00004141"/>
    </source>
</evidence>
<evidence type="ECO:0000256" key="6">
    <source>
        <dbReference type="ARBA" id="ARBA00023136"/>
    </source>
</evidence>
<feature type="transmembrane region" description="Helical" evidence="8">
    <location>
        <begin position="353"/>
        <end position="374"/>
    </location>
</feature>
<dbReference type="PANTHER" id="PTHR43029:SF10">
    <property type="entry name" value="AMMONIUM TRANSPORTER MEP2"/>
    <property type="match status" value="1"/>
</dbReference>
<keyword evidence="11" id="KW-1185">Reference proteome</keyword>
<dbReference type="InterPro" id="IPR024041">
    <property type="entry name" value="NH4_transpt_AmtB-like_dom"/>
</dbReference>
<comment type="similarity">
    <text evidence="2 8">Belongs to the ammonia transporter channel (TC 1.A.11.2) family.</text>
</comment>
<dbReference type="InterPro" id="IPR001905">
    <property type="entry name" value="Ammonium_transpt"/>
</dbReference>
<name>A0A0X3ANW9_9FLAO</name>
<proteinExistence type="inferred from homology"/>
<evidence type="ECO:0000256" key="2">
    <source>
        <dbReference type="ARBA" id="ARBA00005887"/>
    </source>
</evidence>
<sequence length="447" mass="47818">MLYKNLGMRKYILILTLIIVGLVSLSSNYLFSVGSSKAVAAGITFNAADVAWMLIASVLVFLMTPGVGFFYGGMVNSKNIISTIFQSFIAMVTITVLWFIFEFGLAFGPDIGGVIGNPLPHMFMQGIGTTSVWVGAPTIPILLFALFQLKFAIITPALISGGVAERINFWGYLLFITMFSIFIYSPLAHATWHPEGILAKAGILDFAGGTVVHMSSGWAALAGAVFLKKRRDTTLAAAQVPYVILGASLLWIGWFGFNAGSSFAANELGVLAFANTTAASAISALTWGFLEKINGKKLSSVGVCVGAVVGLVAITPGAGYISLGHSLFIGLITSVISFYMVKFFHNNGVDDTLDVFPCHGVGGMVGMLMTGVFADKSINEDIPTNGLFFGETSLFINHFIAMIAVSLFVFFGTLLLLFIVNKCIPLRVDPDKEELGLDISQHGEKVF</sequence>
<feature type="transmembrane region" description="Helical" evidence="8">
    <location>
        <begin position="239"/>
        <end position="257"/>
    </location>
</feature>
<feature type="domain" description="Ammonium transporter AmtB-like" evidence="9">
    <location>
        <begin position="51"/>
        <end position="445"/>
    </location>
</feature>
<dbReference type="EMBL" id="FCOR01000005">
    <property type="protein sequence ID" value="CVK16051.1"/>
    <property type="molecule type" value="Genomic_DNA"/>
</dbReference>
<evidence type="ECO:0000256" key="5">
    <source>
        <dbReference type="ARBA" id="ARBA00022989"/>
    </source>
</evidence>
<protein>
    <recommendedName>
        <fullName evidence="8">Ammonium transporter</fullName>
    </recommendedName>
</protein>
<dbReference type="SUPFAM" id="SSF111352">
    <property type="entry name" value="Ammonium transporter"/>
    <property type="match status" value="1"/>
</dbReference>
<keyword evidence="4 8" id="KW-0812">Transmembrane</keyword>
<evidence type="ECO:0000256" key="4">
    <source>
        <dbReference type="ARBA" id="ARBA00022692"/>
    </source>
</evidence>
<keyword evidence="5 8" id="KW-1133">Transmembrane helix</keyword>
<reference evidence="10 11" key="1">
    <citation type="submission" date="2016-01" db="EMBL/GenBank/DDBJ databases">
        <authorList>
            <person name="McClelland M."/>
            <person name="Jain A."/>
            <person name="Saraogi P."/>
            <person name="Mendelson R."/>
            <person name="Westerman R."/>
            <person name="SanMiguel P."/>
            <person name="Csonka L."/>
        </authorList>
    </citation>
    <scope>NUCLEOTIDE SEQUENCE [LARGE SCALE GENOMIC DNA]</scope>
    <source>
        <strain evidence="10 11">R-53146</strain>
    </source>
</reference>
<dbReference type="InterPro" id="IPR018047">
    <property type="entry name" value="Ammonium_transpt_CS"/>
</dbReference>
<dbReference type="AlphaFoldDB" id="A0A0X3ANW9"/>
<evidence type="ECO:0000259" key="9">
    <source>
        <dbReference type="Pfam" id="PF00909"/>
    </source>
</evidence>
<evidence type="ECO:0000313" key="10">
    <source>
        <dbReference type="EMBL" id="CVK16051.1"/>
    </source>
</evidence>
<gene>
    <name evidence="10" type="ORF">Ga0061079_1055</name>
</gene>
<dbReference type="Proteomes" id="UP000182761">
    <property type="component" value="Unassembled WGS sequence"/>
</dbReference>
<dbReference type="PANTHER" id="PTHR43029">
    <property type="entry name" value="AMMONIUM TRANSPORTER MEP2"/>
    <property type="match status" value="1"/>
</dbReference>
<evidence type="ECO:0000256" key="8">
    <source>
        <dbReference type="RuleBase" id="RU362002"/>
    </source>
</evidence>
<dbReference type="GO" id="GO:0005886">
    <property type="term" value="C:plasma membrane"/>
    <property type="evidence" value="ECO:0007669"/>
    <property type="project" value="UniProtKB-SubCell"/>
</dbReference>
<feature type="transmembrane region" description="Helical" evidence="8">
    <location>
        <begin position="167"/>
        <end position="186"/>
    </location>
</feature>
<evidence type="ECO:0000256" key="7">
    <source>
        <dbReference type="ARBA" id="ARBA00023177"/>
    </source>
</evidence>
<dbReference type="PROSITE" id="PS01219">
    <property type="entry name" value="AMMONIUM_TRANSP"/>
    <property type="match status" value="1"/>
</dbReference>
<keyword evidence="6 8" id="KW-0472">Membrane</keyword>
<dbReference type="InterPro" id="IPR029020">
    <property type="entry name" value="Ammonium/urea_transptr"/>
</dbReference>
<dbReference type="Pfam" id="PF00909">
    <property type="entry name" value="Ammonium_transp"/>
    <property type="match status" value="1"/>
</dbReference>